<keyword evidence="9" id="KW-0119">Carbohydrate metabolism</keyword>
<keyword evidence="3" id="KW-0812">Transmembrane</keyword>
<comment type="caution">
    <text evidence="11">The sequence shown here is derived from an EMBL/GenBank/DDBJ whole genome shotgun (WGS) entry which is preliminary data.</text>
</comment>
<evidence type="ECO:0000256" key="6">
    <source>
        <dbReference type="ARBA" id="ARBA00022989"/>
    </source>
</evidence>
<dbReference type="AlphaFoldDB" id="A0A4R0IVR5"/>
<keyword evidence="7" id="KW-0472">Membrane</keyword>
<dbReference type="GO" id="GO:0016020">
    <property type="term" value="C:membrane"/>
    <property type="evidence" value="ECO:0007669"/>
    <property type="project" value="TreeGrafter"/>
</dbReference>
<keyword evidence="5" id="KW-0256">Endoplasmic reticulum</keyword>
<feature type="domain" description="Malectin" evidence="10">
    <location>
        <begin position="25"/>
        <end position="158"/>
    </location>
</feature>
<evidence type="ECO:0000313" key="11">
    <source>
        <dbReference type="EMBL" id="TCC37419.1"/>
    </source>
</evidence>
<evidence type="ECO:0000256" key="7">
    <source>
        <dbReference type="ARBA" id="ARBA00023136"/>
    </source>
</evidence>
<comment type="similarity">
    <text evidence="2">Belongs to the malectin family.</text>
</comment>
<proteinExistence type="inferred from homology"/>
<accession>A0A4R0IVR5</accession>
<evidence type="ECO:0000256" key="5">
    <source>
        <dbReference type="ARBA" id="ARBA00022824"/>
    </source>
</evidence>
<dbReference type="PANTHER" id="PTHR13460">
    <property type="match status" value="1"/>
</dbReference>
<name>A0A4R0IVR5_9ACTN</name>
<evidence type="ECO:0000259" key="10">
    <source>
        <dbReference type="Pfam" id="PF11721"/>
    </source>
</evidence>
<keyword evidence="8" id="KW-0325">Glycoprotein</keyword>
<sequence>MSSNDGRKPAQLVPVTLAASAYWVGVNVAGAAFTDAAGFAWSADQRSHGSWGYVGGATKSTRAGIASTQDDKLFQTQRTGKTFSYVFKNAPAGSYVIGLGFAEIDHVKAGKRQFDVLVDGAPVLYDHDVQAEVGRLTADTHTVTVQHAGGDLTVKLAGNTGQSDPILSTLKVLEDPHPIAKG</sequence>
<keyword evidence="12" id="KW-1185">Reference proteome</keyword>
<protein>
    <recommendedName>
        <fullName evidence="10">Malectin domain-containing protein</fullName>
    </recommendedName>
</protein>
<dbReference type="Proteomes" id="UP000293342">
    <property type="component" value="Unassembled WGS sequence"/>
</dbReference>
<evidence type="ECO:0000256" key="1">
    <source>
        <dbReference type="ARBA" id="ARBA00004115"/>
    </source>
</evidence>
<dbReference type="OrthoDB" id="3751446at2"/>
<dbReference type="EMBL" id="SJKD01000015">
    <property type="protein sequence ID" value="TCC37419.1"/>
    <property type="molecule type" value="Genomic_DNA"/>
</dbReference>
<dbReference type="Pfam" id="PF11721">
    <property type="entry name" value="Malectin"/>
    <property type="match status" value="1"/>
</dbReference>
<evidence type="ECO:0000256" key="8">
    <source>
        <dbReference type="ARBA" id="ARBA00023180"/>
    </source>
</evidence>
<gene>
    <name evidence="11" type="ORF">E0H75_40430</name>
</gene>
<dbReference type="GO" id="GO:0030246">
    <property type="term" value="F:carbohydrate binding"/>
    <property type="evidence" value="ECO:0007669"/>
    <property type="project" value="InterPro"/>
</dbReference>
<keyword evidence="6" id="KW-1133">Transmembrane helix</keyword>
<evidence type="ECO:0000313" key="12">
    <source>
        <dbReference type="Proteomes" id="UP000293342"/>
    </source>
</evidence>
<evidence type="ECO:0000256" key="9">
    <source>
        <dbReference type="ARBA" id="ARBA00023277"/>
    </source>
</evidence>
<organism evidence="11 12">
    <name type="scientific">Kribbella capetownensis</name>
    <dbReference type="NCBI Taxonomy" id="1572659"/>
    <lineage>
        <taxon>Bacteria</taxon>
        <taxon>Bacillati</taxon>
        <taxon>Actinomycetota</taxon>
        <taxon>Actinomycetes</taxon>
        <taxon>Propionibacteriales</taxon>
        <taxon>Kribbellaceae</taxon>
        <taxon>Kribbella</taxon>
    </lineage>
</organism>
<keyword evidence="4" id="KW-0732">Signal</keyword>
<reference evidence="11 12" key="1">
    <citation type="submission" date="2019-02" db="EMBL/GenBank/DDBJ databases">
        <title>Kribbella capetownensis sp. nov. and Kribbella speibonae sp. nov., isolated from soil.</title>
        <authorList>
            <person name="Curtis S.M."/>
            <person name="Norton I."/>
            <person name="Everest G.J."/>
            <person name="Meyers P.R."/>
        </authorList>
    </citation>
    <scope>NUCLEOTIDE SEQUENCE [LARGE SCALE GENOMIC DNA]</scope>
    <source>
        <strain evidence="11 12">YM53</strain>
    </source>
</reference>
<dbReference type="InterPro" id="IPR039155">
    <property type="entry name" value="MLEC"/>
</dbReference>
<evidence type="ECO:0000256" key="3">
    <source>
        <dbReference type="ARBA" id="ARBA00022692"/>
    </source>
</evidence>
<evidence type="ECO:0000256" key="4">
    <source>
        <dbReference type="ARBA" id="ARBA00022729"/>
    </source>
</evidence>
<dbReference type="InterPro" id="IPR021720">
    <property type="entry name" value="Malectin_dom"/>
</dbReference>
<dbReference type="PANTHER" id="PTHR13460:SF0">
    <property type="entry name" value="MALECTIN"/>
    <property type="match status" value="1"/>
</dbReference>
<evidence type="ECO:0000256" key="2">
    <source>
        <dbReference type="ARBA" id="ARBA00009141"/>
    </source>
</evidence>
<dbReference type="RefSeq" id="WP_131519022.1">
    <property type="nucleotide sequence ID" value="NZ_SJKD01000015.1"/>
</dbReference>
<dbReference type="Gene3D" id="2.60.120.430">
    <property type="entry name" value="Galactose-binding lectin"/>
    <property type="match status" value="1"/>
</dbReference>
<comment type="subcellular location">
    <subcellularLocation>
        <location evidence="1">Endoplasmic reticulum membrane</location>
        <topology evidence="1">Single-pass type I membrane protein</topology>
    </subcellularLocation>
</comment>